<dbReference type="STRING" id="1165094.RINTHH_6730"/>
<feature type="domain" description="FAD/NAD(P)-binding" evidence="8">
    <location>
        <begin position="12"/>
        <end position="337"/>
    </location>
</feature>
<evidence type="ECO:0000256" key="2">
    <source>
        <dbReference type="ARBA" id="ARBA00012637"/>
    </source>
</evidence>
<dbReference type="AlphaFoldDB" id="M1WZI2"/>
<reference evidence="10" key="2">
    <citation type="submission" date="2016-01" db="EMBL/GenBank/DDBJ databases">
        <title>Diatom-associated endosymboitic cyanobacterium lacks core nitrogen metabolism enzymes.</title>
        <authorList>
            <person name="Hilton J.A."/>
            <person name="Foster R.A."/>
            <person name="Tripp H.J."/>
            <person name="Carter B.J."/>
            <person name="Zehr J.P."/>
            <person name="Villareal T.A."/>
        </authorList>
    </citation>
    <scope>NUCLEOTIDE SEQUENCE [LARGE SCALE GENOMIC DNA]</scope>
    <source>
        <strain evidence="10">HH01</strain>
    </source>
</reference>
<evidence type="ECO:0000313" key="9">
    <source>
        <dbReference type="EMBL" id="CCH66828.1"/>
    </source>
</evidence>
<keyword evidence="10" id="KW-1185">Reference proteome</keyword>
<protein>
    <recommendedName>
        <fullName evidence="2">NADH:ubiquinone reductase (non-electrogenic)</fullName>
        <ecNumber evidence="2">1.6.5.9</ecNumber>
    </recommendedName>
</protein>
<accession>M1WZI2</accession>
<name>M1WZI2_9NOST</name>
<keyword evidence="6" id="KW-0520">NAD</keyword>
<evidence type="ECO:0000259" key="8">
    <source>
        <dbReference type="Pfam" id="PF07992"/>
    </source>
</evidence>
<evidence type="ECO:0000256" key="7">
    <source>
        <dbReference type="ARBA" id="ARBA00047599"/>
    </source>
</evidence>
<dbReference type="PRINTS" id="PR00411">
    <property type="entry name" value="PNDRDTASEI"/>
</dbReference>
<sequence length="446" mass="49124">MGASLENHQPHEVVIVGGGFGGLYTAKALKNVKNVNVTLIDKRNFHLFQPLLYQVATGSLSPGDISSPLRAVLSKSKNTKVLLGEVNDIDPEAQNVIMGDKLVSYDTLVVATGARHSYFGNDHWQKEAPGLKTVEDAIEIRRRIFSAFETAERETDPEKRKALLTFLVIGGGPTGVELSGAIAELAYKTLEEDFRNIDTSETQILLLQGGERVLPFVSPELSQAAADALQALGVEVHTKTRVTNIDNEIVTFKQDDKVQQVSSKTILWAAGIQASPMGKILAKRTDAECDRVGRVIVEPDLSIKGHKNIFVVGDLSNFSHHNGKPLPGVAPVATQEGEYVAKLVKKRLQGHNTIGKFKYNDYGNLAMIGQNAAVVDLGPVKLTGFPAWLFWLFIHIYFLIEFDSKILIMLQWTWSYLTRKRGSRLITGKESLALAKVITHQSRMES</sequence>
<keyword evidence="4" id="KW-0274">FAD</keyword>
<dbReference type="GO" id="GO:0050136">
    <property type="term" value="F:NADH dehydrogenase (quinone) (non-electrogenic) activity"/>
    <property type="evidence" value="ECO:0007669"/>
    <property type="project" value="UniProtKB-EC"/>
</dbReference>
<gene>
    <name evidence="9" type="ORF">RINTHH_6730</name>
</gene>
<evidence type="ECO:0000256" key="4">
    <source>
        <dbReference type="ARBA" id="ARBA00022827"/>
    </source>
</evidence>
<organism evidence="9 10">
    <name type="scientific">Richelia intracellularis HH01</name>
    <dbReference type="NCBI Taxonomy" id="1165094"/>
    <lineage>
        <taxon>Bacteria</taxon>
        <taxon>Bacillati</taxon>
        <taxon>Cyanobacteriota</taxon>
        <taxon>Cyanophyceae</taxon>
        <taxon>Nostocales</taxon>
        <taxon>Nostocaceae</taxon>
        <taxon>Richelia</taxon>
    </lineage>
</organism>
<dbReference type="PRINTS" id="PR00368">
    <property type="entry name" value="FADPNR"/>
</dbReference>
<dbReference type="InterPro" id="IPR023753">
    <property type="entry name" value="FAD/NAD-binding_dom"/>
</dbReference>
<evidence type="ECO:0000256" key="6">
    <source>
        <dbReference type="ARBA" id="ARBA00023027"/>
    </source>
</evidence>
<evidence type="ECO:0000256" key="1">
    <source>
        <dbReference type="ARBA" id="ARBA00005272"/>
    </source>
</evidence>
<keyword evidence="5 9" id="KW-0560">Oxidoreductase</keyword>
<dbReference type="RefSeq" id="WP_008232709.1">
    <property type="nucleotide sequence ID" value="NZ_CAIY01000027.1"/>
</dbReference>
<evidence type="ECO:0000256" key="5">
    <source>
        <dbReference type="ARBA" id="ARBA00023002"/>
    </source>
</evidence>
<dbReference type="OrthoDB" id="9781621at2"/>
<evidence type="ECO:0000313" key="10">
    <source>
        <dbReference type="Proteomes" id="UP000053051"/>
    </source>
</evidence>
<dbReference type="SUPFAM" id="SSF51905">
    <property type="entry name" value="FAD/NAD(P)-binding domain"/>
    <property type="match status" value="1"/>
</dbReference>
<reference evidence="9 10" key="1">
    <citation type="submission" date="2012-05" db="EMBL/GenBank/DDBJ databases">
        <authorList>
            <person name="Hilton J."/>
        </authorList>
    </citation>
    <scope>NUCLEOTIDE SEQUENCE [LARGE SCALE GENOMIC DNA]</scope>
    <source>
        <strain evidence="9 10">HH01</strain>
    </source>
</reference>
<dbReference type="Pfam" id="PF07992">
    <property type="entry name" value="Pyr_redox_2"/>
    <property type="match status" value="1"/>
</dbReference>
<evidence type="ECO:0000256" key="3">
    <source>
        <dbReference type="ARBA" id="ARBA00022630"/>
    </source>
</evidence>
<keyword evidence="3" id="KW-0285">Flavoprotein</keyword>
<comment type="similarity">
    <text evidence="1">Belongs to the NADH dehydrogenase family.</text>
</comment>
<dbReference type="InterPro" id="IPR036188">
    <property type="entry name" value="FAD/NAD-bd_sf"/>
</dbReference>
<dbReference type="EC" id="1.6.5.9" evidence="2"/>
<dbReference type="Proteomes" id="UP000053051">
    <property type="component" value="Unassembled WGS sequence"/>
</dbReference>
<dbReference type="PANTHER" id="PTHR43706:SF47">
    <property type="entry name" value="EXTERNAL NADH-UBIQUINONE OXIDOREDUCTASE 1, MITOCHONDRIAL-RELATED"/>
    <property type="match status" value="1"/>
</dbReference>
<dbReference type="PANTHER" id="PTHR43706">
    <property type="entry name" value="NADH DEHYDROGENASE"/>
    <property type="match status" value="1"/>
</dbReference>
<comment type="catalytic activity">
    <reaction evidence="7">
        <text>a quinone + NADH + H(+) = a quinol + NAD(+)</text>
        <dbReference type="Rhea" id="RHEA:46160"/>
        <dbReference type="ChEBI" id="CHEBI:15378"/>
        <dbReference type="ChEBI" id="CHEBI:24646"/>
        <dbReference type="ChEBI" id="CHEBI:57540"/>
        <dbReference type="ChEBI" id="CHEBI:57945"/>
        <dbReference type="ChEBI" id="CHEBI:132124"/>
        <dbReference type="EC" id="1.6.5.9"/>
    </reaction>
</comment>
<dbReference type="InterPro" id="IPR045024">
    <property type="entry name" value="NDH-2"/>
</dbReference>
<comment type="caution">
    <text evidence="9">The sequence shown here is derived from an EMBL/GenBank/DDBJ whole genome shotgun (WGS) entry which is preliminary data.</text>
</comment>
<dbReference type="EMBL" id="CAIY01000027">
    <property type="protein sequence ID" value="CCH66828.1"/>
    <property type="molecule type" value="Genomic_DNA"/>
</dbReference>
<proteinExistence type="inferred from homology"/>
<dbReference type="Gene3D" id="3.50.50.100">
    <property type="match status" value="1"/>
</dbReference>